<dbReference type="AlphaFoldDB" id="A0A6A4VMY3"/>
<gene>
    <name evidence="8" type="primary">Mxd1</name>
    <name evidence="8" type="ORF">FJT64_007385</name>
</gene>
<evidence type="ECO:0000256" key="2">
    <source>
        <dbReference type="ARBA" id="ARBA00023015"/>
    </source>
</evidence>
<reference evidence="8 9" key="1">
    <citation type="submission" date="2019-07" db="EMBL/GenBank/DDBJ databases">
        <title>Draft genome assembly of a fouling barnacle, Amphibalanus amphitrite (Darwin, 1854): The first reference genome for Thecostraca.</title>
        <authorList>
            <person name="Kim W."/>
        </authorList>
    </citation>
    <scope>NUCLEOTIDE SEQUENCE [LARGE SCALE GENOMIC DNA]</scope>
    <source>
        <strain evidence="8">SNU_AA5</strain>
        <tissue evidence="8">Soma without cirri and trophi</tissue>
    </source>
</reference>
<accession>A0A6A4VMY3</accession>
<name>A0A6A4VMY3_AMPAM</name>
<evidence type="ECO:0000256" key="6">
    <source>
        <dbReference type="SAM" id="MobiDB-lite"/>
    </source>
</evidence>
<dbReference type="SUPFAM" id="SSF47459">
    <property type="entry name" value="HLH, helix-loop-helix DNA-binding domain"/>
    <property type="match status" value="1"/>
</dbReference>
<evidence type="ECO:0000259" key="7">
    <source>
        <dbReference type="PROSITE" id="PS50888"/>
    </source>
</evidence>
<proteinExistence type="predicted"/>
<dbReference type="InterPro" id="IPR011598">
    <property type="entry name" value="bHLH_dom"/>
</dbReference>
<keyword evidence="9" id="KW-1185">Reference proteome</keyword>
<feature type="region of interest" description="Disordered" evidence="6">
    <location>
        <begin position="160"/>
        <end position="196"/>
    </location>
</feature>
<dbReference type="Pfam" id="PF00010">
    <property type="entry name" value="HLH"/>
    <property type="match status" value="1"/>
</dbReference>
<dbReference type="GO" id="GO:0000981">
    <property type="term" value="F:DNA-binding transcription factor activity, RNA polymerase II-specific"/>
    <property type="evidence" value="ECO:0007669"/>
    <property type="project" value="TreeGrafter"/>
</dbReference>
<evidence type="ECO:0000313" key="9">
    <source>
        <dbReference type="Proteomes" id="UP000440578"/>
    </source>
</evidence>
<dbReference type="PANTHER" id="PTHR11969">
    <property type="entry name" value="MAX DIMERIZATION, MAD"/>
    <property type="match status" value="1"/>
</dbReference>
<dbReference type="Gene3D" id="4.10.280.10">
    <property type="entry name" value="Helix-loop-helix DNA-binding domain"/>
    <property type="match status" value="1"/>
</dbReference>
<protein>
    <submittedName>
        <fullName evidence="8">Max dimerization protein 1</fullName>
    </submittedName>
</protein>
<dbReference type="InterPro" id="IPR036638">
    <property type="entry name" value="HLH_DNA-bd_sf"/>
</dbReference>
<evidence type="ECO:0000256" key="5">
    <source>
        <dbReference type="ARBA" id="ARBA00023242"/>
    </source>
</evidence>
<evidence type="ECO:0000256" key="3">
    <source>
        <dbReference type="ARBA" id="ARBA00023125"/>
    </source>
</evidence>
<dbReference type="OrthoDB" id="5920083at2759"/>
<dbReference type="EMBL" id="VIIS01001643">
    <property type="protein sequence ID" value="KAF0295003.1"/>
    <property type="molecule type" value="Genomic_DNA"/>
</dbReference>
<evidence type="ECO:0000256" key="4">
    <source>
        <dbReference type="ARBA" id="ARBA00023163"/>
    </source>
</evidence>
<keyword evidence="2" id="KW-0805">Transcription regulation</keyword>
<dbReference type="Proteomes" id="UP000440578">
    <property type="component" value="Unassembled WGS sequence"/>
</dbReference>
<comment type="caution">
    <text evidence="8">The sequence shown here is derived from an EMBL/GenBank/DDBJ whole genome shotgun (WGS) entry which is preliminary data.</text>
</comment>
<dbReference type="PANTHER" id="PTHR11969:SF54">
    <property type="entry name" value="MAD-LIKE PROTEIN 1"/>
    <property type="match status" value="1"/>
</dbReference>
<dbReference type="GO" id="GO:0000978">
    <property type="term" value="F:RNA polymerase II cis-regulatory region sequence-specific DNA binding"/>
    <property type="evidence" value="ECO:0007669"/>
    <property type="project" value="TreeGrafter"/>
</dbReference>
<keyword evidence="4" id="KW-0804">Transcription</keyword>
<dbReference type="GO" id="GO:0046983">
    <property type="term" value="F:protein dimerization activity"/>
    <property type="evidence" value="ECO:0007669"/>
    <property type="project" value="InterPro"/>
</dbReference>
<feature type="domain" description="BHLH" evidence="7">
    <location>
        <begin position="54"/>
        <end position="106"/>
    </location>
</feature>
<keyword evidence="3" id="KW-0238">DNA-binding</keyword>
<evidence type="ECO:0000256" key="1">
    <source>
        <dbReference type="ARBA" id="ARBA00004123"/>
    </source>
</evidence>
<sequence length="216" mass="23929">MSIAALLEAADFLERREREAEHGYAIVSVVPLPSRKVDSKLKAVKHPRSKRSFSHRSTHNELEKNRRAHLRECLERLREEVPPCPDSNRSTTLGLLTRARDFIRHLEEKDRMNFRYKTQLAREQRLLAERLAALTPRWRTPAKARASDSYSSGSDWSSVSSLSSAGSNFEWADSDDVESGGGSLSPGSDGSQEEADGAALGLASLAVTTGRRALLA</sequence>
<dbReference type="SMART" id="SM00353">
    <property type="entry name" value="HLH"/>
    <property type="match status" value="1"/>
</dbReference>
<dbReference type="GO" id="GO:0005634">
    <property type="term" value="C:nucleus"/>
    <property type="evidence" value="ECO:0007669"/>
    <property type="project" value="UniProtKB-SubCell"/>
</dbReference>
<dbReference type="CDD" id="cd11401">
    <property type="entry name" value="bHLHzip_Mad"/>
    <property type="match status" value="1"/>
</dbReference>
<dbReference type="PROSITE" id="PS50888">
    <property type="entry name" value="BHLH"/>
    <property type="match status" value="1"/>
</dbReference>
<evidence type="ECO:0000313" key="8">
    <source>
        <dbReference type="EMBL" id="KAF0295003.1"/>
    </source>
</evidence>
<organism evidence="8 9">
    <name type="scientific">Amphibalanus amphitrite</name>
    <name type="common">Striped barnacle</name>
    <name type="synonym">Balanus amphitrite</name>
    <dbReference type="NCBI Taxonomy" id="1232801"/>
    <lineage>
        <taxon>Eukaryota</taxon>
        <taxon>Metazoa</taxon>
        <taxon>Ecdysozoa</taxon>
        <taxon>Arthropoda</taxon>
        <taxon>Crustacea</taxon>
        <taxon>Multicrustacea</taxon>
        <taxon>Cirripedia</taxon>
        <taxon>Thoracica</taxon>
        <taxon>Thoracicalcarea</taxon>
        <taxon>Balanomorpha</taxon>
        <taxon>Balanoidea</taxon>
        <taxon>Balanidae</taxon>
        <taxon>Amphibalaninae</taxon>
        <taxon>Amphibalanus</taxon>
    </lineage>
</organism>
<keyword evidence="5" id="KW-0539">Nucleus</keyword>
<comment type="subcellular location">
    <subcellularLocation>
        <location evidence="1">Nucleus</location>
    </subcellularLocation>
</comment>